<protein>
    <submittedName>
        <fullName evidence="2">Uncharacterized protein</fullName>
    </submittedName>
</protein>
<organism evidence="2 3">
    <name type="scientific">Knufia peltigerae</name>
    <dbReference type="NCBI Taxonomy" id="1002370"/>
    <lineage>
        <taxon>Eukaryota</taxon>
        <taxon>Fungi</taxon>
        <taxon>Dikarya</taxon>
        <taxon>Ascomycota</taxon>
        <taxon>Pezizomycotina</taxon>
        <taxon>Eurotiomycetes</taxon>
        <taxon>Chaetothyriomycetidae</taxon>
        <taxon>Chaetothyriales</taxon>
        <taxon>Trichomeriaceae</taxon>
        <taxon>Knufia</taxon>
    </lineage>
</organism>
<evidence type="ECO:0000256" key="1">
    <source>
        <dbReference type="SAM" id="MobiDB-lite"/>
    </source>
</evidence>
<evidence type="ECO:0000313" key="2">
    <source>
        <dbReference type="EMBL" id="KAJ9617852.1"/>
    </source>
</evidence>
<evidence type="ECO:0000313" key="3">
    <source>
        <dbReference type="Proteomes" id="UP001172681"/>
    </source>
</evidence>
<sequence>MSQSITSLSPSKLRDLKYGETVTVLYRESDNTEARVLRDGFPKELAMAFSKKWKDEFPPINKTKTQDLLNLVPPKKTITIVGGNMVIHKHVLAWMVSCCDGKGLKTFSNPRFKAFAYLYYARSCASIVGCEYLESILGKRMETMANNQIHSEDVRMLWMASPPDAEMKRFLAEHIAIRFWTGTLKAKGSYRTLREEVPSFNKAVDDILNTKKARGELSPASLERKKNNSNNKKKPVKTAANKGLKEGGGRVGAGNSEGVSDAKMGGAVQATKVVRRGAQGRPTYAKLDLESVSVTK</sequence>
<reference evidence="2" key="1">
    <citation type="submission" date="2022-10" db="EMBL/GenBank/DDBJ databases">
        <title>Culturing micro-colonial fungi from biological soil crusts in the Mojave desert and describing Neophaeococcomyces mojavensis, and introducing the new genera and species Taxawa tesnikishii.</title>
        <authorList>
            <person name="Kurbessoian T."/>
            <person name="Stajich J.E."/>
        </authorList>
    </citation>
    <scope>NUCLEOTIDE SEQUENCE</scope>
    <source>
        <strain evidence="2">TK_35</strain>
    </source>
</reference>
<accession>A0AA39CRE6</accession>
<proteinExistence type="predicted"/>
<feature type="region of interest" description="Disordered" evidence="1">
    <location>
        <begin position="215"/>
        <end position="296"/>
    </location>
</feature>
<comment type="caution">
    <text evidence="2">The sequence shown here is derived from an EMBL/GenBank/DDBJ whole genome shotgun (WGS) entry which is preliminary data.</text>
</comment>
<keyword evidence="3" id="KW-1185">Reference proteome</keyword>
<gene>
    <name evidence="2" type="ORF">H2204_013379</name>
</gene>
<dbReference type="AlphaFoldDB" id="A0AA39CRE6"/>
<dbReference type="EMBL" id="JAPDRN010000151">
    <property type="protein sequence ID" value="KAJ9617852.1"/>
    <property type="molecule type" value="Genomic_DNA"/>
</dbReference>
<name>A0AA39CRE6_9EURO</name>
<dbReference type="Proteomes" id="UP001172681">
    <property type="component" value="Unassembled WGS sequence"/>
</dbReference>